<dbReference type="GO" id="GO:0005524">
    <property type="term" value="F:ATP binding"/>
    <property type="evidence" value="ECO:0007669"/>
    <property type="project" value="InterPro"/>
</dbReference>
<dbReference type="Proteomes" id="UP000275368">
    <property type="component" value="Chromosome"/>
</dbReference>
<keyword evidence="3" id="KW-1185">Reference proteome</keyword>
<evidence type="ECO:0000313" key="3">
    <source>
        <dbReference type="Proteomes" id="UP000275368"/>
    </source>
</evidence>
<gene>
    <name evidence="2" type="ORF">Back11_30890</name>
</gene>
<feature type="domain" description="GMP synthase C-terminal" evidence="1">
    <location>
        <begin position="37"/>
        <end position="53"/>
    </location>
</feature>
<dbReference type="RefSeq" id="WP_125658714.1">
    <property type="nucleotide sequence ID" value="NZ_AP019308.1"/>
</dbReference>
<dbReference type="SUPFAM" id="SSF54810">
    <property type="entry name" value="GMP synthetase C-terminal dimerisation domain"/>
    <property type="match status" value="1"/>
</dbReference>
<organism evidence="2 3">
    <name type="scientific">Paenibacillus baekrokdamisoli</name>
    <dbReference type="NCBI Taxonomy" id="1712516"/>
    <lineage>
        <taxon>Bacteria</taxon>
        <taxon>Bacillati</taxon>
        <taxon>Bacillota</taxon>
        <taxon>Bacilli</taxon>
        <taxon>Bacillales</taxon>
        <taxon>Paenibacillaceae</taxon>
        <taxon>Paenibacillus</taxon>
    </lineage>
</organism>
<dbReference type="GO" id="GO:0003922">
    <property type="term" value="F:GMP synthase (glutamine-hydrolyzing) activity"/>
    <property type="evidence" value="ECO:0007669"/>
    <property type="project" value="InterPro"/>
</dbReference>
<accession>A0A3G9JEY8</accession>
<name>A0A3G9JEY8_9BACL</name>
<dbReference type="InterPro" id="IPR001674">
    <property type="entry name" value="GMP_synth_C"/>
</dbReference>
<dbReference type="AlphaFoldDB" id="A0A3G9JEY8"/>
<proteinExistence type="predicted"/>
<evidence type="ECO:0000313" key="2">
    <source>
        <dbReference type="EMBL" id="BBH21744.1"/>
    </source>
</evidence>
<dbReference type="KEGG" id="pbk:Back11_30890"/>
<dbReference type="OrthoDB" id="8481953at2"/>
<reference evidence="2 3" key="1">
    <citation type="submission" date="2018-11" db="EMBL/GenBank/DDBJ databases">
        <title>Complete genome sequence of Paenibacillus baekrokdamisoli strain KCTC 33723.</title>
        <authorList>
            <person name="Kang S.W."/>
            <person name="Lee K.C."/>
            <person name="Kim K.K."/>
            <person name="Kim J.S."/>
            <person name="Kim D.S."/>
            <person name="Ko S.H."/>
            <person name="Yang S.H."/>
            <person name="Lee J.S."/>
        </authorList>
    </citation>
    <scope>NUCLEOTIDE SEQUENCE [LARGE SCALE GENOMIC DNA]</scope>
    <source>
        <strain evidence="2 3">KCTC 33723</strain>
    </source>
</reference>
<evidence type="ECO:0000259" key="1">
    <source>
        <dbReference type="Pfam" id="PF00958"/>
    </source>
</evidence>
<dbReference type="Pfam" id="PF00958">
    <property type="entry name" value="GMP_synt_C"/>
    <property type="match status" value="1"/>
</dbReference>
<protein>
    <recommendedName>
        <fullName evidence="1">GMP synthase C-terminal domain-containing protein</fullName>
    </recommendedName>
</protein>
<sequence length="54" mass="6233">MSAGIQEVSSNDDVHRSFRCDAVNVCQFHCRFTDWNARVVYDITSKPPATIEWE</sequence>
<dbReference type="Gene3D" id="3.30.300.10">
    <property type="match status" value="1"/>
</dbReference>
<dbReference type="EMBL" id="AP019308">
    <property type="protein sequence ID" value="BBH21744.1"/>
    <property type="molecule type" value="Genomic_DNA"/>
</dbReference>